<dbReference type="Proteomes" id="UP001152798">
    <property type="component" value="Chromosome 7"/>
</dbReference>
<name>A0A9P0MZ67_NEZVI</name>
<reference evidence="1" key="1">
    <citation type="submission" date="2022-01" db="EMBL/GenBank/DDBJ databases">
        <authorList>
            <person name="King R."/>
        </authorList>
    </citation>
    <scope>NUCLEOTIDE SEQUENCE</scope>
</reference>
<evidence type="ECO:0000313" key="1">
    <source>
        <dbReference type="EMBL" id="CAH1407788.1"/>
    </source>
</evidence>
<gene>
    <name evidence="1" type="ORF">NEZAVI_LOCUS15422</name>
</gene>
<dbReference type="EMBL" id="OV725083">
    <property type="protein sequence ID" value="CAH1407788.1"/>
    <property type="molecule type" value="Genomic_DNA"/>
</dbReference>
<proteinExistence type="predicted"/>
<dbReference type="AlphaFoldDB" id="A0A9P0MZ67"/>
<protein>
    <submittedName>
        <fullName evidence="1">Uncharacterized protein</fullName>
    </submittedName>
</protein>
<sequence length="41" mass="4914">MFNFSKKLLFHKFNKSYEYLADIMKFGLNSNLVINNKIIND</sequence>
<keyword evidence="2" id="KW-1185">Reference proteome</keyword>
<accession>A0A9P0MZ67</accession>
<organism evidence="1 2">
    <name type="scientific">Nezara viridula</name>
    <name type="common">Southern green stink bug</name>
    <name type="synonym">Cimex viridulus</name>
    <dbReference type="NCBI Taxonomy" id="85310"/>
    <lineage>
        <taxon>Eukaryota</taxon>
        <taxon>Metazoa</taxon>
        <taxon>Ecdysozoa</taxon>
        <taxon>Arthropoda</taxon>
        <taxon>Hexapoda</taxon>
        <taxon>Insecta</taxon>
        <taxon>Pterygota</taxon>
        <taxon>Neoptera</taxon>
        <taxon>Paraneoptera</taxon>
        <taxon>Hemiptera</taxon>
        <taxon>Heteroptera</taxon>
        <taxon>Panheteroptera</taxon>
        <taxon>Pentatomomorpha</taxon>
        <taxon>Pentatomoidea</taxon>
        <taxon>Pentatomidae</taxon>
        <taxon>Pentatominae</taxon>
        <taxon>Nezara</taxon>
    </lineage>
</organism>
<evidence type="ECO:0000313" key="2">
    <source>
        <dbReference type="Proteomes" id="UP001152798"/>
    </source>
</evidence>